<dbReference type="Gene3D" id="3.80.10.10">
    <property type="entry name" value="Ribonuclease Inhibitor"/>
    <property type="match status" value="1"/>
</dbReference>
<name>A0AAV0P3J1_9ROSI</name>
<comment type="caution">
    <text evidence="3">The sequence shown here is derived from an EMBL/GenBank/DDBJ whole genome shotgun (WGS) entry which is preliminary data.</text>
</comment>
<dbReference type="Pfam" id="PF00646">
    <property type="entry name" value="F-box"/>
    <property type="match status" value="1"/>
</dbReference>
<dbReference type="InterPro" id="IPR036047">
    <property type="entry name" value="F-box-like_dom_sf"/>
</dbReference>
<dbReference type="InterPro" id="IPR055411">
    <property type="entry name" value="LRR_FXL15/At3g58940/PEG3-like"/>
</dbReference>
<dbReference type="InterPro" id="IPR032675">
    <property type="entry name" value="LRR_dom_sf"/>
</dbReference>
<keyword evidence="4" id="KW-1185">Reference proteome</keyword>
<protein>
    <recommendedName>
        <fullName evidence="5">F-box domain-containing protein</fullName>
    </recommendedName>
</protein>
<dbReference type="SUPFAM" id="SSF52047">
    <property type="entry name" value="RNI-like"/>
    <property type="match status" value="1"/>
</dbReference>
<dbReference type="InterPro" id="IPR001810">
    <property type="entry name" value="F-box_dom"/>
</dbReference>
<evidence type="ECO:0000313" key="3">
    <source>
        <dbReference type="EMBL" id="CAI0465505.1"/>
    </source>
</evidence>
<evidence type="ECO:0000313" key="4">
    <source>
        <dbReference type="Proteomes" id="UP001154282"/>
    </source>
</evidence>
<dbReference type="SMART" id="SM00256">
    <property type="entry name" value="FBOX"/>
    <property type="match status" value="1"/>
</dbReference>
<dbReference type="Pfam" id="PF08387">
    <property type="entry name" value="FBD"/>
    <property type="match status" value="1"/>
</dbReference>
<gene>
    <name evidence="3" type="ORF">LITE_LOCUS36635</name>
</gene>
<dbReference type="InterPro" id="IPR006566">
    <property type="entry name" value="FBD"/>
</dbReference>
<evidence type="ECO:0000259" key="1">
    <source>
        <dbReference type="SMART" id="SM00256"/>
    </source>
</evidence>
<feature type="domain" description="FBD" evidence="2">
    <location>
        <begin position="379"/>
        <end position="448"/>
    </location>
</feature>
<dbReference type="Pfam" id="PF24758">
    <property type="entry name" value="LRR_At5g56370"/>
    <property type="match status" value="1"/>
</dbReference>
<sequence>MVFFFNYFEEKSSELGFPFVCLFLIFQRHREPPKFPCETEIELDRISGLSEHVLDQILSHLSIRDAVRTSTLSSKWRCKWAKIPNLVFDSNCIASPSQDQALIKNKLVSVVDHVLLLHREALNKFKLSHRELVGVTDIDRWILHLSWRPVNEFILEIWKGTRYKIPSCLFSYQNLIHLELFNCLLRPPSSFKGFRNLKSLDLQHVTLAQDAFENLITNCPLLERLTLMNFDGFSHLKISAPNLQFFDIGGAFDDVSFEHTFQLTLVSIGLYDRNVALSGSSSKLLSFFANLPHIRRLEVQSYFLKYLAMGNVPTRLPKPCIDLNYLSIRVNFNDMDESAAALCLLKSSPNLQEVEMLARPEEQSGGRTMNSSWEDEHWTNLLLQLRSVKIVGISGVQAELDCIKFLLSNSPALERMTIKPISVDGGWDLLKELLRFRRASVLAEIIYLDP</sequence>
<dbReference type="EMBL" id="CAMGYJ010000008">
    <property type="protein sequence ID" value="CAI0465505.1"/>
    <property type="molecule type" value="Genomic_DNA"/>
</dbReference>
<dbReference type="SUPFAM" id="SSF81383">
    <property type="entry name" value="F-box domain"/>
    <property type="match status" value="1"/>
</dbReference>
<dbReference type="AlphaFoldDB" id="A0AAV0P3J1"/>
<evidence type="ECO:0008006" key="5">
    <source>
        <dbReference type="Google" id="ProtNLM"/>
    </source>
</evidence>
<dbReference type="PANTHER" id="PTHR31639">
    <property type="entry name" value="F-BOX PROTEIN-LIKE"/>
    <property type="match status" value="1"/>
</dbReference>
<dbReference type="SMART" id="SM00579">
    <property type="entry name" value="FBD"/>
    <property type="match status" value="1"/>
</dbReference>
<evidence type="ECO:0000259" key="2">
    <source>
        <dbReference type="SMART" id="SM00579"/>
    </source>
</evidence>
<dbReference type="PANTHER" id="PTHR31639:SF93">
    <property type="entry name" value="F-BOX_FBD_LRR PROTEIN"/>
    <property type="match status" value="1"/>
</dbReference>
<proteinExistence type="predicted"/>
<organism evidence="3 4">
    <name type="scientific">Linum tenue</name>
    <dbReference type="NCBI Taxonomy" id="586396"/>
    <lineage>
        <taxon>Eukaryota</taxon>
        <taxon>Viridiplantae</taxon>
        <taxon>Streptophyta</taxon>
        <taxon>Embryophyta</taxon>
        <taxon>Tracheophyta</taxon>
        <taxon>Spermatophyta</taxon>
        <taxon>Magnoliopsida</taxon>
        <taxon>eudicotyledons</taxon>
        <taxon>Gunneridae</taxon>
        <taxon>Pentapetalae</taxon>
        <taxon>rosids</taxon>
        <taxon>fabids</taxon>
        <taxon>Malpighiales</taxon>
        <taxon>Linaceae</taxon>
        <taxon>Linum</taxon>
    </lineage>
</organism>
<dbReference type="Proteomes" id="UP001154282">
    <property type="component" value="Unassembled WGS sequence"/>
</dbReference>
<feature type="domain" description="F-box" evidence="1">
    <location>
        <begin position="49"/>
        <end position="89"/>
    </location>
</feature>
<accession>A0AAV0P3J1</accession>
<reference evidence="3" key="1">
    <citation type="submission" date="2022-08" db="EMBL/GenBank/DDBJ databases">
        <authorList>
            <person name="Gutierrez-Valencia J."/>
        </authorList>
    </citation>
    <scope>NUCLEOTIDE SEQUENCE</scope>
</reference>